<evidence type="ECO:0000256" key="3">
    <source>
        <dbReference type="SAM" id="MobiDB-lite"/>
    </source>
</evidence>
<gene>
    <name evidence="5" type="ORF">HPLM_LOCUS16350</name>
</gene>
<feature type="domain" description="Laminin G" evidence="4">
    <location>
        <begin position="728"/>
        <end position="928"/>
    </location>
</feature>
<evidence type="ECO:0000313" key="5">
    <source>
        <dbReference type="EMBL" id="VDO59572.1"/>
    </source>
</evidence>
<name>A0A158QR09_HAEPC</name>
<feature type="domain" description="Laminin G" evidence="4">
    <location>
        <begin position="979"/>
        <end position="1150"/>
    </location>
</feature>
<comment type="caution">
    <text evidence="1">Lacks conserved residue(s) required for the propagation of feature annotation.</text>
</comment>
<evidence type="ECO:0000313" key="7">
    <source>
        <dbReference type="WBParaSite" id="HPLM_0001635801-mRNA-1"/>
    </source>
</evidence>
<feature type="disulfide bond" evidence="1">
    <location>
        <begin position="691"/>
        <end position="718"/>
    </location>
</feature>
<dbReference type="PANTHER" id="PTHR15036">
    <property type="entry name" value="PIKACHURIN-LIKE PROTEIN"/>
    <property type="match status" value="1"/>
</dbReference>
<keyword evidence="1" id="KW-1015">Disulfide bond</keyword>
<dbReference type="PROSITE" id="PS50025">
    <property type="entry name" value="LAM_G_DOMAIN"/>
    <property type="match status" value="3"/>
</dbReference>
<proteinExistence type="predicted"/>
<dbReference type="InterPro" id="IPR001791">
    <property type="entry name" value="Laminin_G"/>
</dbReference>
<accession>A0A158QR09</accession>
<dbReference type="EMBL" id="UZAF01019381">
    <property type="protein sequence ID" value="VDO59572.1"/>
    <property type="molecule type" value="Genomic_DNA"/>
</dbReference>
<evidence type="ECO:0000256" key="1">
    <source>
        <dbReference type="PROSITE-ProRule" id="PRU00122"/>
    </source>
</evidence>
<reference evidence="5 6" key="2">
    <citation type="submission" date="2018-11" db="EMBL/GenBank/DDBJ databases">
        <authorList>
            <consortium name="Pathogen Informatics"/>
        </authorList>
    </citation>
    <scope>NUCLEOTIDE SEQUENCE [LARGE SCALE GENOMIC DNA]</scope>
    <source>
        <strain evidence="5 6">MHpl1</strain>
    </source>
</reference>
<dbReference type="Proteomes" id="UP000268014">
    <property type="component" value="Unassembled WGS sequence"/>
</dbReference>
<dbReference type="STRING" id="6290.A0A158QR09"/>
<dbReference type="SMART" id="SM00282">
    <property type="entry name" value="LamG"/>
    <property type="match status" value="5"/>
</dbReference>
<feature type="coiled-coil region" evidence="2">
    <location>
        <begin position="251"/>
        <end position="316"/>
    </location>
</feature>
<dbReference type="SUPFAM" id="SSF49899">
    <property type="entry name" value="Concanavalin A-like lectins/glucanases"/>
    <property type="match status" value="5"/>
</dbReference>
<dbReference type="Pfam" id="PF00054">
    <property type="entry name" value="Laminin_G_1"/>
    <property type="match status" value="1"/>
</dbReference>
<keyword evidence="2" id="KW-0175">Coiled coil</keyword>
<feature type="domain" description="Laminin G" evidence="4">
    <location>
        <begin position="540"/>
        <end position="718"/>
    </location>
</feature>
<dbReference type="OMA" id="CLGEPPM"/>
<sequence>MSFLLVTSLWDPTKNLLSRYAQLIDEYDEVFVQKAAAHAERLERAAEVLKDSFKDTKLEAENPLKASHAYEQIADGLKNATKASSEALVSSITSSLSIAQKKFNTAAEEAYAEADGDAENSLLKRVGESKNKSETLAGEAAAQRKNWEDLGMEKERQGIDERLSAVNEQNIDMTKRSDAIKSELFTSQEWFPQKSHQWSKFDDHHDRTIGLQSVARDADQRAKLARESTDVFVKEAKEVADRMSKLLNSTGKGIREEIEKVRQARVELEKNRKALEEVGGISAENRNRADEMQKQLAILKDKINEAREKAQQVRATSSRPIIELQCSSIRVSLRSDERGICQRSFISPAHPSPSNSFSIRYRPLRNVPDSTIFVTRTKPRRTQPSEFIAIEIRGKRVVAHWNIGGGARMATNSHSILFIPNTDRANWYHIDVDRIGNALNLTVALKETLTGSSPRHRTDAISVFVGGGEWDGDVVFNTIPGETQISMGTDVASAEEMGLATNKFYGVIGSLMVDGILVPLWAFSSNSPECDGATSPPQPTVRGYMFRDGFAQIEMATFERTVSSVSVIFNAYSPEGLLYFRGSETSGDFFVLYLKDGHVIFKIHLGGQSQAEIKSKHNYADGREHTVKAIRSGNEIHLQVDSDADRFSTTIPGENTALNIESDWHYVAGVPASLKTDLFDPDIKWKHFFGCILSVKPTQTSDLDLDHPVRWLRREPGCHFSAAKLVPTDRIVGFSRPGFLLQKGVIMDNNSSFAFGFRTKEENGTLIFQSSKLSAFRRRQRDSDGMANGKGYMAFYLFRGYLVLHFGKCIEEFRVKDASSRKGVVTIRSNHMYNDGRLHSVFMSRKGKIVQLRVDDKEVGEKQVLDDESPIGSATSQMFIGGFAERSKPPNNEIPTTVPLIGCVSDMYHNYKKVPIVPEEHSADIGSCAIESKNFATPIDTEKSSVPVAVKPSKEAVQTVTTCGGGFASAERDGMGAVRFGISRTSHSRVNFEGKLYPNISDFQISFSMRTEQPTGMIWVWANYKNYTRYFYFNIIDGYPTIEVKGRHPEPKILKNEDRRLDDGHWHDIVIIKKGRELLLMVDELLPVSIKDCPTPKVMRRRMYIGGVISKHRSAFGPQTPGFDGCIRDLKVNDVLQSLEGGSSRDVIPCAQPTKGMYAHEGGFAVFDGLQKSIKDGSRNIDIRLSFRPIVDEGTVLALLTNSNPEAARLTIEIKQDKVMVSVIHEESDLEILDAIPVLRPFCDGGWHSLHLFVGDNMMQITIDDVTPVAEKLSMTSLTGCYRQLRFAGHPKYFEKALKQNKVALDSCPFR</sequence>
<protein>
    <submittedName>
        <fullName evidence="7">LAM_G_DOMAIN domain-containing protein</fullName>
    </submittedName>
</protein>
<dbReference type="WBParaSite" id="HPLM_0001635801-mRNA-1">
    <property type="protein sequence ID" value="HPLM_0001635801-mRNA-1"/>
    <property type="gene ID" value="HPLM_0001635801"/>
</dbReference>
<feature type="coiled-coil region" evidence="2">
    <location>
        <begin position="32"/>
        <end position="59"/>
    </location>
</feature>
<feature type="region of interest" description="Disordered" evidence="3">
    <location>
        <begin position="128"/>
        <end position="148"/>
    </location>
</feature>
<dbReference type="OrthoDB" id="5869697at2759"/>
<evidence type="ECO:0000259" key="4">
    <source>
        <dbReference type="PROSITE" id="PS50025"/>
    </source>
</evidence>
<dbReference type="InterPro" id="IPR013320">
    <property type="entry name" value="ConA-like_dom_sf"/>
</dbReference>
<evidence type="ECO:0000313" key="6">
    <source>
        <dbReference type="Proteomes" id="UP000268014"/>
    </source>
</evidence>
<dbReference type="Pfam" id="PF02210">
    <property type="entry name" value="Laminin_G_2"/>
    <property type="match status" value="3"/>
</dbReference>
<reference evidence="7" key="1">
    <citation type="submission" date="2016-04" db="UniProtKB">
        <authorList>
            <consortium name="WormBaseParasite"/>
        </authorList>
    </citation>
    <scope>IDENTIFICATION</scope>
</reference>
<dbReference type="CDD" id="cd00110">
    <property type="entry name" value="LamG"/>
    <property type="match status" value="4"/>
</dbReference>
<organism evidence="7">
    <name type="scientific">Haemonchus placei</name>
    <name type="common">Barber's pole worm</name>
    <dbReference type="NCBI Taxonomy" id="6290"/>
    <lineage>
        <taxon>Eukaryota</taxon>
        <taxon>Metazoa</taxon>
        <taxon>Ecdysozoa</taxon>
        <taxon>Nematoda</taxon>
        <taxon>Chromadorea</taxon>
        <taxon>Rhabditida</taxon>
        <taxon>Rhabditina</taxon>
        <taxon>Rhabditomorpha</taxon>
        <taxon>Strongyloidea</taxon>
        <taxon>Trichostrongylidae</taxon>
        <taxon>Haemonchus</taxon>
    </lineage>
</organism>
<dbReference type="PANTHER" id="PTHR15036:SF67">
    <property type="entry name" value="LAMININ SUBUNIT ALPHA-LIKE PROTEIN"/>
    <property type="match status" value="1"/>
</dbReference>
<evidence type="ECO:0000256" key="2">
    <source>
        <dbReference type="SAM" id="Coils"/>
    </source>
</evidence>
<dbReference type="InterPro" id="IPR050372">
    <property type="entry name" value="Neurexin-related_CASP"/>
</dbReference>
<keyword evidence="6" id="KW-1185">Reference proteome</keyword>
<dbReference type="Gene3D" id="2.60.120.200">
    <property type="match status" value="5"/>
</dbReference>